<protein>
    <submittedName>
        <fullName evidence="1">Uncharacterized protein</fullName>
    </submittedName>
</protein>
<sequence length="107" mass="12693">MAQLADSVMGLLRLNEEGSSKFLQMNHSCPRFVETPKNFCAYSEQQRRQCNWYVAQEKIIPFDKRQEKPLKYYELKPTDEFTALTFNEYTSLIDESTPFTMTCKRLF</sequence>
<dbReference type="EMBL" id="KI290457">
    <property type="protein sequence ID" value="ESA07352.1"/>
    <property type="molecule type" value="Genomic_DNA"/>
</dbReference>
<proteinExistence type="predicted"/>
<dbReference type="AlphaFoldDB" id="U9TIS3"/>
<accession>U9TIS3</accession>
<organism evidence="1">
    <name type="scientific">Rhizophagus irregularis (strain DAOM 181602 / DAOM 197198 / MUCL 43194)</name>
    <name type="common">Arbuscular mycorrhizal fungus</name>
    <name type="synonym">Glomus intraradices</name>
    <dbReference type="NCBI Taxonomy" id="747089"/>
    <lineage>
        <taxon>Eukaryota</taxon>
        <taxon>Fungi</taxon>
        <taxon>Fungi incertae sedis</taxon>
        <taxon>Mucoromycota</taxon>
        <taxon>Glomeromycotina</taxon>
        <taxon>Glomeromycetes</taxon>
        <taxon>Glomerales</taxon>
        <taxon>Glomeraceae</taxon>
        <taxon>Rhizophagus</taxon>
    </lineage>
</organism>
<reference evidence="1" key="1">
    <citation type="submission" date="2013-07" db="EMBL/GenBank/DDBJ databases">
        <title>The genome of an arbuscular mycorrhizal fungus provides insights into the evolution of the oldest plant symbiosis.</title>
        <authorList>
            <consortium name="DOE Joint Genome Institute"/>
            <person name="Tisserant E."/>
            <person name="Malbreil M."/>
            <person name="Kuo A."/>
            <person name="Kohler A."/>
            <person name="Symeonidi A."/>
            <person name="Balestrini R."/>
            <person name="Charron P."/>
            <person name="Duensing N."/>
            <person name="Frei-dit-Frey N."/>
            <person name="Gianinazzi-Pearson V."/>
            <person name="Gilbert B."/>
            <person name="Handa Y."/>
            <person name="Hijri M."/>
            <person name="Kaul R."/>
            <person name="Kawaguchi M."/>
            <person name="Krajinski F."/>
            <person name="Lammers P."/>
            <person name="Lapierre D."/>
            <person name="Masclaux F.G."/>
            <person name="Murat C."/>
            <person name="Morin E."/>
            <person name="Ndikumana S."/>
            <person name="Pagni M."/>
            <person name="Petitpierre D."/>
            <person name="Requena N."/>
            <person name="Rosikiewicz P."/>
            <person name="Riley R."/>
            <person name="Saito K."/>
            <person name="San Clemente H."/>
            <person name="Shapiro H."/>
            <person name="van Tuinen D."/>
            <person name="Becard G."/>
            <person name="Bonfante P."/>
            <person name="Paszkowski U."/>
            <person name="Shachar-Hill Y."/>
            <person name="Young J.P."/>
            <person name="Sanders I.R."/>
            <person name="Henrissat B."/>
            <person name="Rensing S.A."/>
            <person name="Grigoriev I.V."/>
            <person name="Corradi N."/>
            <person name="Roux C."/>
            <person name="Martin F."/>
        </authorList>
    </citation>
    <scope>NUCLEOTIDE SEQUENCE</scope>
    <source>
        <strain evidence="1">DAOM 197198</strain>
    </source>
</reference>
<gene>
    <name evidence="1" type="ORF">GLOINDRAFT_33006</name>
</gene>
<name>U9TIS3_RHIID</name>
<dbReference type="HOGENOM" id="CLU_2211345_0_0_1"/>
<dbReference type="VEuPathDB" id="FungiDB:RhiirFUN_004308"/>
<evidence type="ECO:0000313" key="1">
    <source>
        <dbReference type="EMBL" id="ESA07352.1"/>
    </source>
</evidence>